<evidence type="ECO:0000256" key="14">
    <source>
        <dbReference type="ARBA" id="ARBA00048679"/>
    </source>
</evidence>
<feature type="region of interest" description="Disordered" evidence="15">
    <location>
        <begin position="1"/>
        <end position="44"/>
    </location>
</feature>
<dbReference type="FunFam" id="1.20.1480.20:FF:000001">
    <property type="entry name" value="microtubule-associated serine/threonine-protein kinase 4 isoform X1"/>
    <property type="match status" value="1"/>
</dbReference>
<evidence type="ECO:0000256" key="3">
    <source>
        <dbReference type="ARBA" id="ARBA00009903"/>
    </source>
</evidence>
<evidence type="ECO:0000313" key="20">
    <source>
        <dbReference type="Proteomes" id="UP000192578"/>
    </source>
</evidence>
<dbReference type="InterPro" id="IPR023142">
    <property type="entry name" value="MAST_pre-PK_dom_sf"/>
</dbReference>
<comment type="subcellular location">
    <subcellularLocation>
        <location evidence="2">Cytoplasm</location>
    </subcellularLocation>
</comment>
<dbReference type="InterPro" id="IPR050236">
    <property type="entry name" value="Ser_Thr_kinase_AGC"/>
</dbReference>
<evidence type="ECO:0000256" key="1">
    <source>
        <dbReference type="ARBA" id="ARBA00001946"/>
    </source>
</evidence>
<feature type="compositionally biased region" description="Low complexity" evidence="15">
    <location>
        <begin position="1131"/>
        <end position="1140"/>
    </location>
</feature>
<evidence type="ECO:0000256" key="8">
    <source>
        <dbReference type="ARBA" id="ARBA00022679"/>
    </source>
</evidence>
<evidence type="ECO:0000256" key="11">
    <source>
        <dbReference type="ARBA" id="ARBA00022840"/>
    </source>
</evidence>
<evidence type="ECO:0000256" key="15">
    <source>
        <dbReference type="SAM" id="MobiDB-lite"/>
    </source>
</evidence>
<dbReference type="EC" id="2.7.11.1" evidence="4"/>
<dbReference type="Gene3D" id="1.20.1480.20">
    <property type="entry name" value="MAST3 pre-PK domain-like"/>
    <property type="match status" value="1"/>
</dbReference>
<comment type="catalytic activity">
    <reaction evidence="14">
        <text>L-seryl-[protein] + ATP = O-phospho-L-seryl-[protein] + ADP + H(+)</text>
        <dbReference type="Rhea" id="RHEA:17989"/>
        <dbReference type="Rhea" id="RHEA-COMP:9863"/>
        <dbReference type="Rhea" id="RHEA-COMP:11604"/>
        <dbReference type="ChEBI" id="CHEBI:15378"/>
        <dbReference type="ChEBI" id="CHEBI:29999"/>
        <dbReference type="ChEBI" id="CHEBI:30616"/>
        <dbReference type="ChEBI" id="CHEBI:83421"/>
        <dbReference type="ChEBI" id="CHEBI:456216"/>
        <dbReference type="EC" id="2.7.11.1"/>
    </reaction>
</comment>
<comment type="catalytic activity">
    <reaction evidence="13">
        <text>L-threonyl-[protein] + ATP = O-phospho-L-threonyl-[protein] + ADP + H(+)</text>
        <dbReference type="Rhea" id="RHEA:46608"/>
        <dbReference type="Rhea" id="RHEA-COMP:11060"/>
        <dbReference type="Rhea" id="RHEA-COMP:11605"/>
        <dbReference type="ChEBI" id="CHEBI:15378"/>
        <dbReference type="ChEBI" id="CHEBI:30013"/>
        <dbReference type="ChEBI" id="CHEBI:30616"/>
        <dbReference type="ChEBI" id="CHEBI:61977"/>
        <dbReference type="ChEBI" id="CHEBI:456216"/>
        <dbReference type="EC" id="2.7.11.1"/>
    </reaction>
</comment>
<feature type="domain" description="Protein kinase" evidence="16">
    <location>
        <begin position="626"/>
        <end position="897"/>
    </location>
</feature>
<dbReference type="Gene3D" id="3.30.200.20">
    <property type="entry name" value="Phosphorylase Kinase, domain 1"/>
    <property type="match status" value="1"/>
</dbReference>
<feature type="compositionally biased region" description="Polar residues" evidence="15">
    <location>
        <begin position="985"/>
        <end position="1008"/>
    </location>
</feature>
<dbReference type="Gene3D" id="1.10.510.10">
    <property type="entry name" value="Transferase(Phosphotransferase) domain 1"/>
    <property type="match status" value="1"/>
</dbReference>
<feature type="region of interest" description="Disordered" evidence="15">
    <location>
        <begin position="985"/>
        <end position="1057"/>
    </location>
</feature>
<comment type="cofactor">
    <cofactor evidence="1">
        <name>Mg(2+)</name>
        <dbReference type="ChEBI" id="CHEBI:18420"/>
    </cofactor>
</comment>
<organism evidence="19 20">
    <name type="scientific">Hypsibius exemplaris</name>
    <name type="common">Freshwater tardigrade</name>
    <dbReference type="NCBI Taxonomy" id="2072580"/>
    <lineage>
        <taxon>Eukaryota</taxon>
        <taxon>Metazoa</taxon>
        <taxon>Ecdysozoa</taxon>
        <taxon>Tardigrada</taxon>
        <taxon>Eutardigrada</taxon>
        <taxon>Parachela</taxon>
        <taxon>Hypsibioidea</taxon>
        <taxon>Hypsibiidae</taxon>
        <taxon>Hypsibius</taxon>
    </lineage>
</organism>
<accession>A0A1W0WEN8</accession>
<feature type="region of interest" description="Disordered" evidence="15">
    <location>
        <begin position="245"/>
        <end position="306"/>
    </location>
</feature>
<evidence type="ECO:0000256" key="12">
    <source>
        <dbReference type="ARBA" id="ARBA00022842"/>
    </source>
</evidence>
<dbReference type="PROSITE" id="PS50011">
    <property type="entry name" value="PROTEIN_KINASE_DOM"/>
    <property type="match status" value="1"/>
</dbReference>
<feature type="compositionally biased region" description="Low complexity" evidence="15">
    <location>
        <begin position="279"/>
        <end position="296"/>
    </location>
</feature>
<feature type="region of interest" description="Disordered" evidence="15">
    <location>
        <begin position="1411"/>
        <end position="1440"/>
    </location>
</feature>
<dbReference type="PANTHER" id="PTHR24356:SF414">
    <property type="entry name" value="NON-SPECIFIC SERINE_THREONINE PROTEIN KINASE"/>
    <property type="match status" value="1"/>
</dbReference>
<proteinExistence type="inferred from homology"/>
<feature type="domain" description="AGC-kinase C-terminal" evidence="18">
    <location>
        <begin position="898"/>
        <end position="968"/>
    </location>
</feature>
<dbReference type="SMART" id="SM00228">
    <property type="entry name" value="PDZ"/>
    <property type="match status" value="1"/>
</dbReference>
<evidence type="ECO:0000259" key="18">
    <source>
        <dbReference type="PROSITE" id="PS51285"/>
    </source>
</evidence>
<dbReference type="SMART" id="SM00220">
    <property type="entry name" value="S_TKc"/>
    <property type="match status" value="1"/>
</dbReference>
<protein>
    <recommendedName>
        <fullName evidence="4">non-specific serine/threonine protein kinase</fullName>
        <ecNumber evidence="4">2.7.11.1</ecNumber>
    </recommendedName>
</protein>
<dbReference type="Pfam" id="PF17820">
    <property type="entry name" value="PDZ_6"/>
    <property type="match status" value="1"/>
</dbReference>
<evidence type="ECO:0000259" key="17">
    <source>
        <dbReference type="PROSITE" id="PS50106"/>
    </source>
</evidence>
<evidence type="ECO:0000256" key="6">
    <source>
        <dbReference type="ARBA" id="ARBA00022527"/>
    </source>
</evidence>
<feature type="region of interest" description="Disordered" evidence="15">
    <location>
        <begin position="1094"/>
        <end position="1160"/>
    </location>
</feature>
<dbReference type="SUPFAM" id="SSF140482">
    <property type="entry name" value="MAST3 pre-PK domain-like"/>
    <property type="match status" value="1"/>
</dbReference>
<comment type="caution">
    <text evidence="19">The sequence shown here is derived from an EMBL/GenBank/DDBJ whole genome shotgun (WGS) entry which is preliminary data.</text>
</comment>
<feature type="compositionally biased region" description="Polar residues" evidence="15">
    <location>
        <begin position="246"/>
        <end position="264"/>
    </location>
</feature>
<dbReference type="Proteomes" id="UP000192578">
    <property type="component" value="Unassembled WGS sequence"/>
</dbReference>
<feature type="region of interest" description="Disordered" evidence="15">
    <location>
        <begin position="328"/>
        <end position="348"/>
    </location>
</feature>
<feature type="compositionally biased region" description="Pro residues" evidence="15">
    <location>
        <begin position="1420"/>
        <end position="1431"/>
    </location>
</feature>
<dbReference type="PROSITE" id="PS51257">
    <property type="entry name" value="PROKAR_LIPOPROTEIN"/>
    <property type="match status" value="1"/>
</dbReference>
<dbReference type="Pfam" id="PF08926">
    <property type="entry name" value="DUF1908"/>
    <property type="match status" value="1"/>
</dbReference>
<dbReference type="PROSITE" id="PS51285">
    <property type="entry name" value="AGC_KINASE_CTER"/>
    <property type="match status" value="1"/>
</dbReference>
<keyword evidence="5" id="KW-0963">Cytoplasm</keyword>
<gene>
    <name evidence="19" type="ORF">BV898_12119</name>
</gene>
<keyword evidence="20" id="KW-1185">Reference proteome</keyword>
<dbReference type="PROSITE" id="PS50106">
    <property type="entry name" value="PDZ"/>
    <property type="match status" value="1"/>
</dbReference>
<dbReference type="FunFam" id="3.30.200.20:FF:000012">
    <property type="entry name" value="microtubule-associated serine/threonine-protein kinase 2 isoform X1"/>
    <property type="match status" value="1"/>
</dbReference>
<dbReference type="PROSITE" id="PS00108">
    <property type="entry name" value="PROTEIN_KINASE_ST"/>
    <property type="match status" value="1"/>
</dbReference>
<evidence type="ECO:0000256" key="10">
    <source>
        <dbReference type="ARBA" id="ARBA00022777"/>
    </source>
</evidence>
<comment type="similarity">
    <text evidence="3">Belongs to the protein kinase superfamily. AGC Ser/Thr protein kinase family.</text>
</comment>
<dbReference type="SUPFAM" id="SSF56112">
    <property type="entry name" value="Protein kinase-like (PK-like)"/>
    <property type="match status" value="1"/>
</dbReference>
<feature type="compositionally biased region" description="Low complexity" evidence="15">
    <location>
        <begin position="1518"/>
        <end position="1540"/>
    </location>
</feature>
<feature type="compositionally biased region" description="Low complexity" evidence="15">
    <location>
        <begin position="1111"/>
        <end position="1121"/>
    </location>
</feature>
<dbReference type="Pfam" id="PF00069">
    <property type="entry name" value="Pkinase"/>
    <property type="match status" value="1"/>
</dbReference>
<dbReference type="InterPro" id="IPR037711">
    <property type="entry name" value="MAST"/>
</dbReference>
<dbReference type="InterPro" id="IPR011009">
    <property type="entry name" value="Kinase-like_dom_sf"/>
</dbReference>
<dbReference type="InterPro" id="IPR000719">
    <property type="entry name" value="Prot_kinase_dom"/>
</dbReference>
<evidence type="ECO:0000313" key="19">
    <source>
        <dbReference type="EMBL" id="OQV13648.1"/>
    </source>
</evidence>
<keyword evidence="12" id="KW-0460">Magnesium</keyword>
<keyword evidence="10 19" id="KW-0418">Kinase</keyword>
<dbReference type="Gene3D" id="2.30.42.10">
    <property type="match status" value="1"/>
</dbReference>
<dbReference type="PANTHER" id="PTHR24356">
    <property type="entry name" value="SERINE/THREONINE-PROTEIN KINASE"/>
    <property type="match status" value="1"/>
</dbReference>
<keyword evidence="11" id="KW-0067">ATP-binding</keyword>
<sequence>MNHRMSGLGRGSTSPGLIPHPLSGGSSSCEKQQHHPQLHSAPANSSETCFDYSAKAVSSNSTMPAAAAAVNPSIDIAALLQECRLSRYRSAFPPHLTLDELRSLTEADLRIKYSVNSQDDCRKFLEAVEAFDAASDHYESECGSTSSVPLSPEIRRVNESSPHQQQPSHHQEPSLLTLYHSARSLQRTISDDNRSRLRRDSIVFSGNHGHQLAQFQWSSSVMSNADSSPASNLLAVRHRGLGKSAPSLSNFSWKDNYTSSTPVNTGGGGRKHSKSCRTSHLGSGSSHHSSGQRSHSPFTVSPADMTKEPACPFSHILQRIQDGRRWSLTSLPSSGYGTNTPGSSTISSQCSSQERLHQVGHQSSGMYAYEEGRSHLQTNNPSGVSGGGQLNMGDLAGRRSPLQQLMALHKPRSRSLSPPRSPNPCDSELVFMNSIYRERFPNAKLQMEERLGKFLAAHLEPDDAHNADSIARFVHHQLIELSQDCLQKSQDNHLSCAYFYEMSGQLEKLTQEVREKSPAAVGYVTQLVKEILLIIARPARLLECLEFNPVEFYTLLEAAEGQVKDKTDIRSDIPQYIITKLGLNRDRITELRKELECEAAAADSSSAAAADAAAGGAVKLPTEADFEIVKLISNGAYGAVYLVRNKETRQRFAMKKINKANLVLRNQVEQVFAERDILSFSDNPFVVGMFCSFETKKHLCLVMEFLEGGDCATLLKSIGPFPLDMARLYFAETVLALEYLHNYGIVHRDLKPDNLLITSLGHIKLTDFGLSKMGLMSLATNLLEGSTKQFRDQQVFGTPEYIAPEVILRQGYAKPVDWWSMGIILYEFLIGSVPFYGETVEELFTHIVNDSLEWPDADDWLCPPEEAKDIITRLLVQNPFDRLGFGGAEEVKSHCFFEHIDWTSLLMTKVDFIPHLDNEEDTSYFDSRVERYNHELETACDEEADDSDDHSIFSTFSCYSPRYSQVYSSSDKDLEELRRSYKTRMNSNGSCTSEVSDSTSVASGSTNRSEGDDNATVRNCTDEDNTPVCESGDWSGNTTDEGDSSVGSGGMIRPPRLPTFSISVEESTGMSEAKLLPLDDRSHAAGLFPLMTATPSSSAAHSPSSPPPMVKPVSKSSSASALAFSTHQDASSPSKQSPSSAVNVNSPISSRDVSPSREMSPLLSTLNPPIILCKGPRGFGFTLASLPVYIGDSNVFVLHHVVHSVDTRGPAFEAGVRKNDLVTHINGERVQGLLHTQVLHLLTSGGDRVTVRTMPLEQSSIKAGGKKRHMADSKMAKRDRKKSVVKRSSFRDVTRRRSSLFRRLSEKRAGYGESLSPTPPGYAVTAMTSSPRDGSSSPAPRSPPALCRSPPVSRFVIPTSPIAVMPAPCPQVPTFAVPHFNRPSSLAGLKHKTMGLLRNRCRRKSVGHVPIVSPLARTPSPAPPSPAPPSPNSRSPSPLTLPFVQDVNLCTPGGHTVNLGHRRSFTRPKTNSDGKSLLRRALSPERSTAVPTTTTTRKPGRHSLPGGILISTERRKSSASSSDTMSFHSESSEEAGPSGFHPHHHHPSSSSASSSNPDATK</sequence>
<keyword evidence="8" id="KW-0808">Transferase</keyword>
<evidence type="ECO:0000256" key="9">
    <source>
        <dbReference type="ARBA" id="ARBA00022741"/>
    </source>
</evidence>
<reference evidence="20" key="1">
    <citation type="submission" date="2017-01" db="EMBL/GenBank/DDBJ databases">
        <title>Comparative genomics of anhydrobiosis in the tardigrade Hypsibius dujardini.</title>
        <authorList>
            <person name="Yoshida Y."/>
            <person name="Koutsovoulos G."/>
            <person name="Laetsch D."/>
            <person name="Stevens L."/>
            <person name="Kumar S."/>
            <person name="Horikawa D."/>
            <person name="Ishino K."/>
            <person name="Komine S."/>
            <person name="Tomita M."/>
            <person name="Blaxter M."/>
            <person name="Arakawa K."/>
        </authorList>
    </citation>
    <scope>NUCLEOTIDE SEQUENCE [LARGE SCALE GENOMIC DNA]</scope>
    <source>
        <strain evidence="20">Z151</strain>
    </source>
</reference>
<dbReference type="FunFam" id="2.30.42.10:FF:000008">
    <property type="entry name" value="microtubule-associated serine/threonine-protein kinase 4 isoform X2"/>
    <property type="match status" value="1"/>
</dbReference>
<dbReference type="InterPro" id="IPR036034">
    <property type="entry name" value="PDZ_sf"/>
</dbReference>
<keyword evidence="6" id="KW-0723">Serine/threonine-protein kinase</keyword>
<dbReference type="InterPro" id="IPR041489">
    <property type="entry name" value="PDZ_6"/>
</dbReference>
<evidence type="ECO:0000256" key="2">
    <source>
        <dbReference type="ARBA" id="ARBA00004496"/>
    </source>
</evidence>
<dbReference type="SUPFAM" id="SSF50156">
    <property type="entry name" value="PDZ domain-like"/>
    <property type="match status" value="1"/>
</dbReference>
<evidence type="ECO:0000256" key="13">
    <source>
        <dbReference type="ARBA" id="ARBA00047899"/>
    </source>
</evidence>
<dbReference type="GO" id="GO:0005524">
    <property type="term" value="F:ATP binding"/>
    <property type="evidence" value="ECO:0007669"/>
    <property type="project" value="UniProtKB-KW"/>
</dbReference>
<dbReference type="InterPro" id="IPR015022">
    <property type="entry name" value="MAST_pre-PK_dom"/>
</dbReference>
<dbReference type="CDD" id="cd05609">
    <property type="entry name" value="STKc_MAST"/>
    <property type="match status" value="1"/>
</dbReference>
<dbReference type="FunFam" id="1.10.510.10:FF:000012">
    <property type="entry name" value="microtubule-associated serine/threonine-protein kinase 2 isoform X1"/>
    <property type="match status" value="1"/>
</dbReference>
<dbReference type="InterPro" id="IPR001478">
    <property type="entry name" value="PDZ"/>
</dbReference>
<feature type="compositionally biased region" description="Low complexity" evidence="15">
    <location>
        <begin position="1329"/>
        <end position="1351"/>
    </location>
</feature>
<name>A0A1W0WEN8_HYPEX</name>
<feature type="compositionally biased region" description="Polar residues" evidence="15">
    <location>
        <begin position="1141"/>
        <end position="1153"/>
    </location>
</feature>
<dbReference type="InterPro" id="IPR008271">
    <property type="entry name" value="Ser/Thr_kinase_AS"/>
</dbReference>
<dbReference type="GO" id="GO:0004674">
    <property type="term" value="F:protein serine/threonine kinase activity"/>
    <property type="evidence" value="ECO:0007669"/>
    <property type="project" value="UniProtKB-KW"/>
</dbReference>
<evidence type="ECO:0000256" key="4">
    <source>
        <dbReference type="ARBA" id="ARBA00012513"/>
    </source>
</evidence>
<evidence type="ECO:0000259" key="16">
    <source>
        <dbReference type="PROSITE" id="PS50011"/>
    </source>
</evidence>
<evidence type="ECO:0000256" key="7">
    <source>
        <dbReference type="ARBA" id="ARBA00022553"/>
    </source>
</evidence>
<dbReference type="GO" id="GO:0005737">
    <property type="term" value="C:cytoplasm"/>
    <property type="evidence" value="ECO:0007669"/>
    <property type="project" value="UniProtKB-SubCell"/>
</dbReference>
<feature type="region of interest" description="Disordered" evidence="15">
    <location>
        <begin position="1454"/>
        <end position="1561"/>
    </location>
</feature>
<evidence type="ECO:0000256" key="5">
    <source>
        <dbReference type="ARBA" id="ARBA00022490"/>
    </source>
</evidence>
<keyword evidence="7" id="KW-0597">Phosphoprotein</keyword>
<dbReference type="EMBL" id="MTYJ01000119">
    <property type="protein sequence ID" value="OQV13648.1"/>
    <property type="molecule type" value="Genomic_DNA"/>
</dbReference>
<dbReference type="InterPro" id="IPR000961">
    <property type="entry name" value="AGC-kinase_C"/>
</dbReference>
<feature type="compositionally biased region" description="Polar residues" evidence="15">
    <location>
        <begin position="328"/>
        <end position="342"/>
    </location>
</feature>
<feature type="domain" description="PDZ" evidence="17">
    <location>
        <begin position="1169"/>
        <end position="1257"/>
    </location>
</feature>
<dbReference type="CDD" id="cd06705">
    <property type="entry name" value="PDZ_MAST"/>
    <property type="match status" value="1"/>
</dbReference>
<dbReference type="OrthoDB" id="10070999at2759"/>
<feature type="region of interest" description="Disordered" evidence="15">
    <location>
        <begin position="1310"/>
        <end position="1351"/>
    </location>
</feature>
<dbReference type="GO" id="GO:0035556">
    <property type="term" value="P:intracellular signal transduction"/>
    <property type="evidence" value="ECO:0007669"/>
    <property type="project" value="TreeGrafter"/>
</dbReference>
<keyword evidence="9" id="KW-0547">Nucleotide-binding</keyword>
<dbReference type="GO" id="GO:0000287">
    <property type="term" value="F:magnesium ion binding"/>
    <property type="evidence" value="ECO:0007669"/>
    <property type="project" value="InterPro"/>
</dbReference>